<feature type="region of interest" description="Disordered" evidence="6">
    <location>
        <begin position="98"/>
        <end position="172"/>
    </location>
</feature>
<evidence type="ECO:0000256" key="1">
    <source>
        <dbReference type="ARBA" id="ARBA00004162"/>
    </source>
</evidence>
<keyword evidence="10" id="KW-1185">Reference proteome</keyword>
<dbReference type="RefSeq" id="WP_203893482.1">
    <property type="nucleotide sequence ID" value="NZ_BOOH01000045.1"/>
</dbReference>
<evidence type="ECO:0000256" key="2">
    <source>
        <dbReference type="ARBA" id="ARBA00022475"/>
    </source>
</evidence>
<evidence type="ECO:0000259" key="8">
    <source>
        <dbReference type="Pfam" id="PF04024"/>
    </source>
</evidence>
<comment type="subcellular location">
    <subcellularLocation>
        <location evidence="1">Cell membrane</location>
        <topology evidence="1">Single-pass membrane protein</topology>
    </subcellularLocation>
</comment>
<protein>
    <recommendedName>
        <fullName evidence="8">Phage shock protein PspC N-terminal domain-containing protein</fullName>
    </recommendedName>
</protein>
<keyword evidence="5 7" id="KW-0472">Membrane</keyword>
<proteinExistence type="predicted"/>
<evidence type="ECO:0000313" key="10">
    <source>
        <dbReference type="Proteomes" id="UP000616724"/>
    </source>
</evidence>
<evidence type="ECO:0000256" key="6">
    <source>
        <dbReference type="SAM" id="MobiDB-lite"/>
    </source>
</evidence>
<evidence type="ECO:0000256" key="5">
    <source>
        <dbReference type="ARBA" id="ARBA00023136"/>
    </source>
</evidence>
<feature type="transmembrane region" description="Helical" evidence="7">
    <location>
        <begin position="38"/>
        <end position="64"/>
    </location>
</feature>
<name>A0A8J3RQP6_9ACTN</name>
<evidence type="ECO:0000256" key="3">
    <source>
        <dbReference type="ARBA" id="ARBA00022692"/>
    </source>
</evidence>
<gene>
    <name evidence="9" type="ORF">Plo01_54290</name>
</gene>
<reference evidence="9 10" key="1">
    <citation type="submission" date="2021-01" db="EMBL/GenBank/DDBJ databases">
        <title>Whole genome shotgun sequence of Planobispora longispora NBRC 13918.</title>
        <authorList>
            <person name="Komaki H."/>
            <person name="Tamura T."/>
        </authorList>
    </citation>
    <scope>NUCLEOTIDE SEQUENCE [LARGE SCALE GENOMIC DNA]</scope>
    <source>
        <strain evidence="9 10">NBRC 13918</strain>
    </source>
</reference>
<dbReference type="EMBL" id="BOOH01000045">
    <property type="protein sequence ID" value="GIH79000.1"/>
    <property type="molecule type" value="Genomic_DNA"/>
</dbReference>
<keyword evidence="3 7" id="KW-0812">Transmembrane</keyword>
<comment type="caution">
    <text evidence="9">The sequence shown here is derived from an EMBL/GenBank/DDBJ whole genome shotgun (WGS) entry which is preliminary data.</text>
</comment>
<organism evidence="9 10">
    <name type="scientific">Planobispora longispora</name>
    <dbReference type="NCBI Taxonomy" id="28887"/>
    <lineage>
        <taxon>Bacteria</taxon>
        <taxon>Bacillati</taxon>
        <taxon>Actinomycetota</taxon>
        <taxon>Actinomycetes</taxon>
        <taxon>Streptosporangiales</taxon>
        <taxon>Streptosporangiaceae</taxon>
        <taxon>Planobispora</taxon>
    </lineage>
</organism>
<accession>A0A8J3RQP6</accession>
<feature type="domain" description="Phage shock protein PspC N-terminal" evidence="8">
    <location>
        <begin position="10"/>
        <end position="67"/>
    </location>
</feature>
<sequence>MDENNFSGVKQLRRTRDGRVIAGVASGLGRYIGIDPNIIRVGLAVACVFGGAGVAVYAVGWLLLPDEGKDRSILQDLIDKNKDNPVWLDAKAKAEHGWARAEQHWAEHTERRNAPAGSYPTHQDPAQPAPYPMHQDAAPPYQNPAPQYTPPVPPQYTAPEPPRGDGNSSPQA</sequence>
<dbReference type="AlphaFoldDB" id="A0A8J3RQP6"/>
<evidence type="ECO:0000256" key="7">
    <source>
        <dbReference type="SAM" id="Phobius"/>
    </source>
</evidence>
<feature type="compositionally biased region" description="Pro residues" evidence="6">
    <location>
        <begin position="141"/>
        <end position="161"/>
    </location>
</feature>
<dbReference type="GO" id="GO:0005886">
    <property type="term" value="C:plasma membrane"/>
    <property type="evidence" value="ECO:0007669"/>
    <property type="project" value="UniProtKB-SubCell"/>
</dbReference>
<feature type="compositionally biased region" description="Basic and acidic residues" evidence="6">
    <location>
        <begin position="98"/>
        <end position="113"/>
    </location>
</feature>
<dbReference type="PANTHER" id="PTHR33885">
    <property type="entry name" value="PHAGE SHOCK PROTEIN C"/>
    <property type="match status" value="1"/>
</dbReference>
<dbReference type="PANTHER" id="PTHR33885:SF3">
    <property type="entry name" value="PHAGE SHOCK PROTEIN C"/>
    <property type="match status" value="1"/>
</dbReference>
<keyword evidence="4 7" id="KW-1133">Transmembrane helix</keyword>
<dbReference type="InterPro" id="IPR052027">
    <property type="entry name" value="PspC"/>
</dbReference>
<keyword evidence="2" id="KW-1003">Cell membrane</keyword>
<dbReference type="Pfam" id="PF04024">
    <property type="entry name" value="PspC"/>
    <property type="match status" value="1"/>
</dbReference>
<dbReference type="Proteomes" id="UP000616724">
    <property type="component" value="Unassembled WGS sequence"/>
</dbReference>
<dbReference type="InterPro" id="IPR007168">
    <property type="entry name" value="Phageshock_PspC_N"/>
</dbReference>
<evidence type="ECO:0000313" key="9">
    <source>
        <dbReference type="EMBL" id="GIH79000.1"/>
    </source>
</evidence>
<evidence type="ECO:0000256" key="4">
    <source>
        <dbReference type="ARBA" id="ARBA00022989"/>
    </source>
</evidence>